<organism evidence="2 3">
    <name type="scientific">Blastopirellula sediminis</name>
    <dbReference type="NCBI Taxonomy" id="2894196"/>
    <lineage>
        <taxon>Bacteria</taxon>
        <taxon>Pseudomonadati</taxon>
        <taxon>Planctomycetota</taxon>
        <taxon>Planctomycetia</taxon>
        <taxon>Pirellulales</taxon>
        <taxon>Pirellulaceae</taxon>
        <taxon>Blastopirellula</taxon>
    </lineage>
</organism>
<name>A0A9X1MPE8_9BACT</name>
<sequence>MSKHFALLSLLSIALIGAIGCGGHVNHAPTPSEEEAMRAHDEAVQESEMAHMLEMQKAEKEARKKK</sequence>
<keyword evidence="3" id="KW-1185">Reference proteome</keyword>
<feature type="region of interest" description="Disordered" evidence="1">
    <location>
        <begin position="27"/>
        <end position="66"/>
    </location>
</feature>
<accession>A0A9X1MPE8</accession>
<dbReference type="Proteomes" id="UP001139103">
    <property type="component" value="Unassembled WGS sequence"/>
</dbReference>
<proteinExistence type="predicted"/>
<evidence type="ECO:0000313" key="2">
    <source>
        <dbReference type="EMBL" id="MCC9630002.1"/>
    </source>
</evidence>
<dbReference type="EMBL" id="JAJKFT010000010">
    <property type="protein sequence ID" value="MCC9630002.1"/>
    <property type="molecule type" value="Genomic_DNA"/>
</dbReference>
<dbReference type="RefSeq" id="WP_230220768.1">
    <property type="nucleotide sequence ID" value="NZ_JAJKFT010000010.1"/>
</dbReference>
<dbReference type="AlphaFoldDB" id="A0A9X1MPE8"/>
<comment type="caution">
    <text evidence="2">The sequence shown here is derived from an EMBL/GenBank/DDBJ whole genome shotgun (WGS) entry which is preliminary data.</text>
</comment>
<protein>
    <submittedName>
        <fullName evidence="2">Uncharacterized protein</fullName>
    </submittedName>
</protein>
<feature type="compositionally biased region" description="Basic and acidic residues" evidence="1">
    <location>
        <begin position="35"/>
        <end position="66"/>
    </location>
</feature>
<evidence type="ECO:0000313" key="3">
    <source>
        <dbReference type="Proteomes" id="UP001139103"/>
    </source>
</evidence>
<evidence type="ECO:0000256" key="1">
    <source>
        <dbReference type="SAM" id="MobiDB-lite"/>
    </source>
</evidence>
<dbReference type="PROSITE" id="PS51257">
    <property type="entry name" value="PROKAR_LIPOPROTEIN"/>
    <property type="match status" value="1"/>
</dbReference>
<reference evidence="2" key="1">
    <citation type="submission" date="2021-11" db="EMBL/GenBank/DDBJ databases">
        <title>Genome sequence.</title>
        <authorList>
            <person name="Sun Q."/>
        </authorList>
    </citation>
    <scope>NUCLEOTIDE SEQUENCE</scope>
    <source>
        <strain evidence="2">JC732</strain>
    </source>
</reference>
<gene>
    <name evidence="2" type="ORF">LOC68_16540</name>
</gene>